<dbReference type="InterPro" id="IPR006868">
    <property type="entry name" value="DUF630"/>
</dbReference>
<accession>A0ABD3ED76</accession>
<feature type="region of interest" description="Disordered" evidence="1">
    <location>
        <begin position="1"/>
        <end position="27"/>
    </location>
</feature>
<sequence>MGNEKRFNIIPSQLHRVPPNPPPPPPPPITTLSSGLLYSASPLSALLRYFTAVGDSAASSESRAQVLKPCSLSARALRRCEAASFGSSEMARSASVTARSAKVRLSGVDLAFNCLVPEQFHTAIDIKLHTPPRSKADHLPLVVKCRERRDLIRAAANYRYALAAAHISYFRSLNNYRLRPPMPNLEVVVRRPLTTCNRRRMSSL</sequence>
<reference evidence="4" key="1">
    <citation type="journal article" date="2024" name="IScience">
        <title>Strigolactones Initiate the Formation of Haustorium-like Structures in Castilleja.</title>
        <authorList>
            <person name="Buerger M."/>
            <person name="Peterson D."/>
            <person name="Chory J."/>
        </authorList>
    </citation>
    <scope>NUCLEOTIDE SEQUENCE [LARGE SCALE GENOMIC DNA]</scope>
</reference>
<dbReference type="Pfam" id="PF04783">
    <property type="entry name" value="DUF630"/>
    <property type="match status" value="1"/>
</dbReference>
<protein>
    <recommendedName>
        <fullName evidence="2">DUF630 domain-containing protein</fullName>
    </recommendedName>
</protein>
<dbReference type="EMBL" id="JAVIJP010000005">
    <property type="protein sequence ID" value="KAL3652242.1"/>
    <property type="molecule type" value="Genomic_DNA"/>
</dbReference>
<dbReference type="PANTHER" id="PTHR21450:SF2">
    <property type="entry name" value="FAMILY PROTEIN, PUTATIVE (DUF630 AND DUF632)-RELATED"/>
    <property type="match status" value="1"/>
</dbReference>
<feature type="compositionally biased region" description="Pro residues" evidence="1">
    <location>
        <begin position="18"/>
        <end position="27"/>
    </location>
</feature>
<organism evidence="3 4">
    <name type="scientific">Castilleja foliolosa</name>
    <dbReference type="NCBI Taxonomy" id="1961234"/>
    <lineage>
        <taxon>Eukaryota</taxon>
        <taxon>Viridiplantae</taxon>
        <taxon>Streptophyta</taxon>
        <taxon>Embryophyta</taxon>
        <taxon>Tracheophyta</taxon>
        <taxon>Spermatophyta</taxon>
        <taxon>Magnoliopsida</taxon>
        <taxon>eudicotyledons</taxon>
        <taxon>Gunneridae</taxon>
        <taxon>Pentapetalae</taxon>
        <taxon>asterids</taxon>
        <taxon>lamiids</taxon>
        <taxon>Lamiales</taxon>
        <taxon>Orobanchaceae</taxon>
        <taxon>Pedicularideae</taxon>
        <taxon>Castillejinae</taxon>
        <taxon>Castilleja</taxon>
    </lineage>
</organism>
<dbReference type="Proteomes" id="UP001632038">
    <property type="component" value="Unassembled WGS sequence"/>
</dbReference>
<feature type="domain" description="DUF630" evidence="2">
    <location>
        <begin position="133"/>
        <end position="175"/>
    </location>
</feature>
<gene>
    <name evidence="3" type="ORF">CASFOL_001923</name>
</gene>
<evidence type="ECO:0000256" key="1">
    <source>
        <dbReference type="SAM" id="MobiDB-lite"/>
    </source>
</evidence>
<evidence type="ECO:0000313" key="4">
    <source>
        <dbReference type="Proteomes" id="UP001632038"/>
    </source>
</evidence>
<dbReference type="AlphaFoldDB" id="A0ABD3ED76"/>
<evidence type="ECO:0000259" key="2">
    <source>
        <dbReference type="Pfam" id="PF04783"/>
    </source>
</evidence>
<dbReference type="PANTHER" id="PTHR21450">
    <property type="entry name" value="PROTEIN ALTERED PHOSPHATE STARVATION RESPONSE 1"/>
    <property type="match status" value="1"/>
</dbReference>
<proteinExistence type="predicted"/>
<comment type="caution">
    <text evidence="3">The sequence shown here is derived from an EMBL/GenBank/DDBJ whole genome shotgun (WGS) entry which is preliminary data.</text>
</comment>
<evidence type="ECO:0000313" key="3">
    <source>
        <dbReference type="EMBL" id="KAL3652242.1"/>
    </source>
</evidence>
<keyword evidence="4" id="KW-1185">Reference proteome</keyword>
<name>A0ABD3ED76_9LAMI</name>